<dbReference type="PROSITE" id="PS50089">
    <property type="entry name" value="ZF_RING_2"/>
    <property type="match status" value="1"/>
</dbReference>
<evidence type="ECO:0000256" key="8">
    <source>
        <dbReference type="ARBA" id="ARBA00022833"/>
    </source>
</evidence>
<dbReference type="InterPro" id="IPR017907">
    <property type="entry name" value="Znf_RING_CS"/>
</dbReference>
<dbReference type="InterPro" id="IPR031127">
    <property type="entry name" value="E3_UB_ligase_RBR"/>
</dbReference>
<dbReference type="GO" id="GO:0008270">
    <property type="term" value="F:zinc ion binding"/>
    <property type="evidence" value="ECO:0007669"/>
    <property type="project" value="UniProtKB-KW"/>
</dbReference>
<dbReference type="InterPro" id="IPR002156">
    <property type="entry name" value="RNaseH_domain"/>
</dbReference>
<name>A0A7J7HQ30_CAMSI</name>
<dbReference type="FunFam" id="3.30.420.10:FF:000076">
    <property type="entry name" value="RBR-type E3 ubiquitin transferase"/>
    <property type="match status" value="1"/>
</dbReference>
<evidence type="ECO:0000256" key="3">
    <source>
        <dbReference type="ARBA" id="ARBA00022679"/>
    </source>
</evidence>
<keyword evidence="8" id="KW-0862">Zinc</keyword>
<organism evidence="13 14">
    <name type="scientific">Camellia sinensis</name>
    <name type="common">Tea plant</name>
    <name type="synonym">Thea sinensis</name>
    <dbReference type="NCBI Taxonomy" id="4442"/>
    <lineage>
        <taxon>Eukaryota</taxon>
        <taxon>Viridiplantae</taxon>
        <taxon>Streptophyta</taxon>
        <taxon>Embryophyta</taxon>
        <taxon>Tracheophyta</taxon>
        <taxon>Spermatophyta</taxon>
        <taxon>Magnoliopsida</taxon>
        <taxon>eudicotyledons</taxon>
        <taxon>Gunneridae</taxon>
        <taxon>Pentapetalae</taxon>
        <taxon>asterids</taxon>
        <taxon>Ericales</taxon>
        <taxon>Theaceae</taxon>
        <taxon>Camellia</taxon>
    </lineage>
</organism>
<dbReference type="EMBL" id="JACBKZ010000003">
    <property type="protein sequence ID" value="KAF5954106.1"/>
    <property type="molecule type" value="Genomic_DNA"/>
</dbReference>
<dbReference type="Gene3D" id="1.20.120.1750">
    <property type="match status" value="1"/>
</dbReference>
<evidence type="ECO:0000256" key="5">
    <source>
        <dbReference type="ARBA" id="ARBA00022737"/>
    </source>
</evidence>
<feature type="domain" description="RING-type" evidence="11">
    <location>
        <begin position="324"/>
        <end position="368"/>
    </location>
</feature>
<comment type="function">
    <text evidence="1">Might act as an E3 ubiquitin-protein ligase, or as part of E3 complex, which accepts ubiquitin from specific E2 ubiquitin-conjugating enzymes and then transfers it to substrates.</text>
</comment>
<evidence type="ECO:0000256" key="7">
    <source>
        <dbReference type="ARBA" id="ARBA00022786"/>
    </source>
</evidence>
<keyword evidence="3" id="KW-0808">Transferase</keyword>
<accession>A0A7J7HQ30</accession>
<dbReference type="Gene3D" id="3.30.40.10">
    <property type="entry name" value="Zinc/RING finger domain, C3HC4 (zinc finger)"/>
    <property type="match status" value="1"/>
</dbReference>
<reference evidence="14" key="1">
    <citation type="journal article" date="2020" name="Nat. Commun.">
        <title>Genome assembly of wild tea tree DASZ reveals pedigree and selection history of tea varieties.</title>
        <authorList>
            <person name="Zhang W."/>
            <person name="Zhang Y."/>
            <person name="Qiu H."/>
            <person name="Guo Y."/>
            <person name="Wan H."/>
            <person name="Zhang X."/>
            <person name="Scossa F."/>
            <person name="Alseekh S."/>
            <person name="Zhang Q."/>
            <person name="Wang P."/>
            <person name="Xu L."/>
            <person name="Schmidt M.H."/>
            <person name="Jia X."/>
            <person name="Li D."/>
            <person name="Zhu A."/>
            <person name="Guo F."/>
            <person name="Chen W."/>
            <person name="Ni D."/>
            <person name="Usadel B."/>
            <person name="Fernie A.R."/>
            <person name="Wen W."/>
        </authorList>
    </citation>
    <scope>NUCLEOTIDE SEQUENCE [LARGE SCALE GENOMIC DNA]</scope>
    <source>
        <strain evidence="14">cv. G240</strain>
    </source>
</reference>
<dbReference type="GO" id="GO:0004842">
    <property type="term" value="F:ubiquitin-protein transferase activity"/>
    <property type="evidence" value="ECO:0007669"/>
    <property type="project" value="InterPro"/>
</dbReference>
<evidence type="ECO:0000256" key="6">
    <source>
        <dbReference type="ARBA" id="ARBA00022771"/>
    </source>
</evidence>
<dbReference type="InterPro" id="IPR013083">
    <property type="entry name" value="Znf_RING/FYVE/PHD"/>
</dbReference>
<evidence type="ECO:0000256" key="2">
    <source>
        <dbReference type="ARBA" id="ARBA00005884"/>
    </source>
</evidence>
<evidence type="ECO:0000256" key="9">
    <source>
        <dbReference type="PROSITE-ProRule" id="PRU00175"/>
    </source>
</evidence>
<dbReference type="AlphaFoldDB" id="A0A7J7HQ30"/>
<dbReference type="FunFam" id="3.30.40.10:FF:000230">
    <property type="entry name" value="RBR-type E3 ubiquitin transferase"/>
    <property type="match status" value="1"/>
</dbReference>
<evidence type="ECO:0000256" key="4">
    <source>
        <dbReference type="ARBA" id="ARBA00022723"/>
    </source>
</evidence>
<dbReference type="InterPro" id="IPR018957">
    <property type="entry name" value="Znf_C3HC4_RING-type"/>
</dbReference>
<evidence type="ECO:0000313" key="13">
    <source>
        <dbReference type="EMBL" id="KAF5954106.1"/>
    </source>
</evidence>
<dbReference type="Pfam" id="PF00097">
    <property type="entry name" value="zf-C3HC4"/>
    <property type="match status" value="1"/>
</dbReference>
<reference evidence="13 14" key="2">
    <citation type="submission" date="2020-07" db="EMBL/GenBank/DDBJ databases">
        <title>Genome assembly of wild tea tree DASZ reveals pedigree and selection history of tea varieties.</title>
        <authorList>
            <person name="Zhang W."/>
        </authorList>
    </citation>
    <scope>NUCLEOTIDE SEQUENCE [LARGE SCALE GENOMIC DNA]</scope>
    <source>
        <strain evidence="14">cv. G240</strain>
        <tissue evidence="13">Leaf</tissue>
    </source>
</reference>
<feature type="region of interest" description="Disordered" evidence="10">
    <location>
        <begin position="445"/>
        <end position="478"/>
    </location>
</feature>
<dbReference type="SUPFAM" id="SSF57850">
    <property type="entry name" value="RING/U-box"/>
    <property type="match status" value="2"/>
</dbReference>
<evidence type="ECO:0000259" key="11">
    <source>
        <dbReference type="PROSITE" id="PS50089"/>
    </source>
</evidence>
<dbReference type="PANTHER" id="PTHR11685">
    <property type="entry name" value="RBR FAMILY RING FINGER AND IBR DOMAIN-CONTAINING"/>
    <property type="match status" value="1"/>
</dbReference>
<dbReference type="GO" id="GO:0016567">
    <property type="term" value="P:protein ubiquitination"/>
    <property type="evidence" value="ECO:0007669"/>
    <property type="project" value="InterPro"/>
</dbReference>
<keyword evidence="7" id="KW-0833">Ubl conjugation pathway</keyword>
<dbReference type="Pfam" id="PF13456">
    <property type="entry name" value="RVT_3"/>
    <property type="match status" value="1"/>
</dbReference>
<evidence type="ECO:0000259" key="12">
    <source>
        <dbReference type="PROSITE" id="PS51873"/>
    </source>
</evidence>
<evidence type="ECO:0008006" key="15">
    <source>
        <dbReference type="Google" id="ProtNLM"/>
    </source>
</evidence>
<proteinExistence type="inferred from homology"/>
<protein>
    <recommendedName>
        <fullName evidence="15">RING-type domain-containing protein</fullName>
    </recommendedName>
</protein>
<dbReference type="GO" id="GO:0003676">
    <property type="term" value="F:nucleic acid binding"/>
    <property type="evidence" value="ECO:0007669"/>
    <property type="project" value="InterPro"/>
</dbReference>
<evidence type="ECO:0000256" key="10">
    <source>
        <dbReference type="SAM" id="MobiDB-lite"/>
    </source>
</evidence>
<feature type="domain" description="RING-type" evidence="12">
    <location>
        <begin position="320"/>
        <end position="478"/>
    </location>
</feature>
<sequence length="478" mass="54122">MATTTTTTTTTPAEPDDDLHLIAAEQRCELMAAQVLESDLDLAFRLQIQEAITASLSLQPSSASASAPPPQLITNDDEDKVFNFSSLQTEELEKFERECRDRIITEAEMKKAKNDLFRRIHDYKVASEIELMPEDEWEEFGENFERPFGEGSSKGGANAAASETFRVYFKGLVSEERVSGSNVSLAGIGVAICDSRDELIFELRKPLIGNGKNRQAAEAKALIEGLNSAIALDLKRIVFFCDCYPLYQFVIGRWPPKQRKIATLVSQVTLLRKKFVYSAPSLVARNDMKFAFKLAREAIVSQVNRPSESSSSESSSAKNMHETCVICLEDMDVGQMFAVDGCLHRYCFSCMKQHVEVKLLHGMLPKCPHEGCNSELKIESCRKFLTRKLIEIMNQRIKEASIPATEKIYCPYPKCGFEFCYTCGAEWKNKAATCSCPLWDEDNILYDDEDEDEDDEDEDDDEEEDYDDYYDTESDDYY</sequence>
<keyword evidence="14" id="KW-1185">Reference proteome</keyword>
<keyword evidence="5" id="KW-0677">Repeat</keyword>
<dbReference type="Proteomes" id="UP000593564">
    <property type="component" value="Unassembled WGS sequence"/>
</dbReference>
<dbReference type="InterPro" id="IPR001841">
    <property type="entry name" value="Znf_RING"/>
</dbReference>
<keyword evidence="6 9" id="KW-0863">Zinc-finger</keyword>
<comment type="similarity">
    <text evidence="2">Belongs to the RBR family. Ariadne subfamily.</text>
</comment>
<gene>
    <name evidence="13" type="ORF">HYC85_006962</name>
</gene>
<comment type="caution">
    <text evidence="13">The sequence shown here is derived from an EMBL/GenBank/DDBJ whole genome shotgun (WGS) entry which is preliminary data.</text>
</comment>
<dbReference type="Gene3D" id="3.30.420.10">
    <property type="entry name" value="Ribonuclease H-like superfamily/Ribonuclease H"/>
    <property type="match status" value="1"/>
</dbReference>
<dbReference type="PROSITE" id="PS00518">
    <property type="entry name" value="ZF_RING_1"/>
    <property type="match status" value="1"/>
</dbReference>
<dbReference type="GO" id="GO:0004523">
    <property type="term" value="F:RNA-DNA hybrid ribonuclease activity"/>
    <property type="evidence" value="ECO:0007669"/>
    <property type="project" value="InterPro"/>
</dbReference>
<keyword evidence="4" id="KW-0479">Metal-binding</keyword>
<evidence type="ECO:0000313" key="14">
    <source>
        <dbReference type="Proteomes" id="UP000593564"/>
    </source>
</evidence>
<evidence type="ECO:0000256" key="1">
    <source>
        <dbReference type="ARBA" id="ARBA00003976"/>
    </source>
</evidence>
<dbReference type="PROSITE" id="PS51873">
    <property type="entry name" value="TRIAD"/>
    <property type="match status" value="1"/>
</dbReference>
<dbReference type="InterPro" id="IPR044066">
    <property type="entry name" value="TRIAD_supradom"/>
</dbReference>
<dbReference type="InterPro" id="IPR036397">
    <property type="entry name" value="RNaseH_sf"/>
</dbReference>